<organism evidence="1 2">
    <name type="scientific">Methanoculleus formosensis</name>
    <dbReference type="NCBI Taxonomy" id="2590886"/>
    <lineage>
        <taxon>Archaea</taxon>
        <taxon>Methanobacteriati</taxon>
        <taxon>Methanobacteriota</taxon>
        <taxon>Stenosarchaea group</taxon>
        <taxon>Methanomicrobia</taxon>
        <taxon>Methanomicrobiales</taxon>
        <taxon>Methanomicrobiaceae</taxon>
        <taxon>Methanoculleus</taxon>
    </lineage>
</organism>
<dbReference type="AlphaFoldDB" id="A0A9E5DGN1"/>
<comment type="caution">
    <text evidence="1">The sequence shown here is derived from an EMBL/GenBank/DDBJ whole genome shotgun (WGS) entry which is preliminary data.</text>
</comment>
<keyword evidence="2" id="KW-1185">Reference proteome</keyword>
<gene>
    <name evidence="1" type="ORF">FKB36_13215</name>
</gene>
<reference evidence="1" key="1">
    <citation type="submission" date="2019-06" db="EMBL/GenBank/DDBJ databases">
        <title>Methanoculleus strain from Tamsui River, Taipei, Taiwan.</title>
        <authorList>
            <person name="You Y.-T."/>
            <person name="Chen S.-C."/>
            <person name="Lai S.-J."/>
            <person name="Lee Y.-C."/>
            <person name="Lai M.-C."/>
        </authorList>
    </citation>
    <scope>NUCLEOTIDE SEQUENCE</scope>
    <source>
        <strain evidence="1">Afa-1</strain>
    </source>
</reference>
<dbReference type="Proteomes" id="UP001065682">
    <property type="component" value="Unassembled WGS sequence"/>
</dbReference>
<proteinExistence type="predicted"/>
<name>A0A9E5DGN1_9EURY</name>
<evidence type="ECO:0000313" key="1">
    <source>
        <dbReference type="EMBL" id="MCT8338411.1"/>
    </source>
</evidence>
<evidence type="ECO:0000313" key="2">
    <source>
        <dbReference type="Proteomes" id="UP001065682"/>
    </source>
</evidence>
<sequence length="349" mass="40525">MRRNDRYLHLKHIDDSIVVTIPNRTKVHGAILRSALCQGGIPEKDFIEGLKGIIPVFGKESVIVHVDILGFKSLLTEAKKNESKFDEVLNHYHSALRSAFSSIKSMTERRHKFNWRRICHVRVYTDNLLFISELENQTEGEPDFGRALDEIAMYQLELAIRGYFVRGGIVLERCYCDEVTVFSPALADAEDIEKSAYFPRITLESSAKEKLLRYLEWYHAPAFCHFADTIIIDPDGTWFINYLYVLRWFSDDMMDMMERHGEKLPVSEGPYFPAAISDLHLHRDHIRKRLAEFKDNPAIFRKYLWLACYHNWFCSTYFSEDGDAEISDVGTTLTFESCFAAKSEVNHNN</sequence>
<protein>
    <submittedName>
        <fullName evidence="1">Uncharacterized protein</fullName>
    </submittedName>
</protein>
<accession>A0A9E5DGN1</accession>
<dbReference type="EMBL" id="VHLL01000016">
    <property type="protein sequence ID" value="MCT8338411.1"/>
    <property type="molecule type" value="Genomic_DNA"/>
</dbReference>